<evidence type="ECO:0000259" key="4">
    <source>
        <dbReference type="PROSITE" id="PS50883"/>
    </source>
</evidence>
<evidence type="ECO:0000256" key="1">
    <source>
        <dbReference type="ARBA" id="ARBA00001946"/>
    </source>
</evidence>
<dbReference type="PROSITE" id="PS50883">
    <property type="entry name" value="EAL"/>
    <property type="match status" value="1"/>
</dbReference>
<dbReference type="Gene3D" id="3.30.70.270">
    <property type="match status" value="1"/>
</dbReference>
<dbReference type="AlphaFoldDB" id="A0A1M5VVC5"/>
<protein>
    <submittedName>
        <fullName evidence="6">Diguanylate cyclase (GGDEF) domain-containing protein</fullName>
    </submittedName>
</protein>
<comment type="cofactor">
    <cofactor evidence="1">
        <name>Mg(2+)</name>
        <dbReference type="ChEBI" id="CHEBI:18420"/>
    </cofactor>
</comment>
<dbReference type="InterPro" id="IPR000160">
    <property type="entry name" value="GGDEF_dom"/>
</dbReference>
<dbReference type="RefSeq" id="WP_073325901.1">
    <property type="nucleotide sequence ID" value="NZ_FQXG01000004.1"/>
</dbReference>
<sequence>MPLRKISYFLSLRWKFVLSLVAMLTLVSVIIGALGLRRFDQQLDNVLHQQYDFLWRDYQIRLRDEEARLTALSQELHLMMGGERHRLTLAQIQQTLDGAWPDFELFWDLRALRVFDASLLPRMVYGEEDFVDQGWLNASLHSGEPIHRVRCLRLCYVDVAVPVLIDSELNLLVFTTGFDKILAQMAENHQVEVAMFGPIGREPVRLWSRPLLSLTHQEQSLPKLSAFAETVALEQVMSKPHELKLDGEPWAIYSWPVADSGETMLLFRNIHSLAQSERAFVGDLTGILLLAMLTAGGMGTLLFWRPLGRVRRLGQVLPLLAQSRFDDLRERLRRSPSRIGDELQQLENTTLEVANQLERLENDVDRYTNELQRMAMMDALTGLPNRAMFHHELAKSLGSIGRTDEQIALMFLDLDEFKRVNDTLGHDIGDELLKTVANRLQKSVRSMDTVCRLGGDEFTVIVRGLEQESDIHRIIHQIFASLQQPLQLGRHTLIITTSIGVVFCDNPMARPEELLKRADLAMYQAKQAGRSNYRVFNEQMLESASRKQMMEEEVRVAMEEQQLVLAMQPILTLKTQQLVGFEALLRWLHPTRGLLLPGEFLSDLADGEQEIALGRYVVNQVLALLDRYTRKFGQMEFYLSLNLSPTQYLHPDMVAFVQARLEHYQVAPQRLVLELTEEVLIKNLDQALSVLNQFKAMGVRIAIDDFGTGYSSLSYLKQLPFDMLKVDKGFVSDLDNSDVDRNIVTSVIELAHTLKRTVIAEGVESHDQRQFLLKAQCDCVQGYLYSAPMDEHQMSAMLERLGPEMIWGDEERLIGRPR</sequence>
<dbReference type="Gene3D" id="3.20.20.450">
    <property type="entry name" value="EAL domain"/>
    <property type="match status" value="1"/>
</dbReference>
<evidence type="ECO:0000256" key="3">
    <source>
        <dbReference type="SAM" id="Phobius"/>
    </source>
</evidence>
<dbReference type="CDD" id="cd01949">
    <property type="entry name" value="GGDEF"/>
    <property type="match status" value="1"/>
</dbReference>
<dbReference type="SUPFAM" id="SSF141868">
    <property type="entry name" value="EAL domain-like"/>
    <property type="match status" value="1"/>
</dbReference>
<dbReference type="GO" id="GO:0003824">
    <property type="term" value="F:catalytic activity"/>
    <property type="evidence" value="ECO:0007669"/>
    <property type="project" value="UniProtKB-ARBA"/>
</dbReference>
<organism evidence="6 7">
    <name type="scientific">Ferrimonas marina</name>
    <dbReference type="NCBI Taxonomy" id="299255"/>
    <lineage>
        <taxon>Bacteria</taxon>
        <taxon>Pseudomonadati</taxon>
        <taxon>Pseudomonadota</taxon>
        <taxon>Gammaproteobacteria</taxon>
        <taxon>Alteromonadales</taxon>
        <taxon>Ferrimonadaceae</taxon>
        <taxon>Ferrimonas</taxon>
    </lineage>
</organism>
<dbReference type="PANTHER" id="PTHR44757">
    <property type="entry name" value="DIGUANYLATE CYCLASE DGCP"/>
    <property type="match status" value="1"/>
</dbReference>
<dbReference type="EMBL" id="FQXG01000004">
    <property type="protein sequence ID" value="SHH79212.1"/>
    <property type="molecule type" value="Genomic_DNA"/>
</dbReference>
<keyword evidence="3" id="KW-0812">Transmembrane</keyword>
<proteinExistence type="predicted"/>
<reference evidence="6 7" key="1">
    <citation type="submission" date="2016-11" db="EMBL/GenBank/DDBJ databases">
        <authorList>
            <person name="Jaros S."/>
            <person name="Januszkiewicz K."/>
            <person name="Wedrychowicz H."/>
        </authorList>
    </citation>
    <scope>NUCLEOTIDE SEQUENCE [LARGE SCALE GENOMIC DNA]</scope>
    <source>
        <strain evidence="6 7">DSM 16917</strain>
    </source>
</reference>
<keyword evidence="3" id="KW-1133">Transmembrane helix</keyword>
<feature type="domain" description="EAL" evidence="4">
    <location>
        <begin position="547"/>
        <end position="802"/>
    </location>
</feature>
<dbReference type="SMART" id="SM00052">
    <property type="entry name" value="EAL"/>
    <property type="match status" value="1"/>
</dbReference>
<dbReference type="FunFam" id="3.30.70.270:FF:000001">
    <property type="entry name" value="Diguanylate cyclase domain protein"/>
    <property type="match status" value="1"/>
</dbReference>
<dbReference type="PROSITE" id="PS50887">
    <property type="entry name" value="GGDEF"/>
    <property type="match status" value="1"/>
</dbReference>
<accession>A0A1M5VVC5</accession>
<gene>
    <name evidence="6" type="ORF">SAMN02745129_3011</name>
</gene>
<dbReference type="Proteomes" id="UP000184268">
    <property type="component" value="Unassembled WGS sequence"/>
</dbReference>
<dbReference type="OrthoDB" id="9812358at2"/>
<dbReference type="Pfam" id="PF00563">
    <property type="entry name" value="EAL"/>
    <property type="match status" value="1"/>
</dbReference>
<dbReference type="InterPro" id="IPR029787">
    <property type="entry name" value="Nucleotide_cyclase"/>
</dbReference>
<name>A0A1M5VVC5_9GAMM</name>
<dbReference type="CDD" id="cd01948">
    <property type="entry name" value="EAL"/>
    <property type="match status" value="1"/>
</dbReference>
<keyword evidence="3" id="KW-0472">Membrane</keyword>
<evidence type="ECO:0000313" key="6">
    <source>
        <dbReference type="EMBL" id="SHH79212.1"/>
    </source>
</evidence>
<feature type="domain" description="GGDEF" evidence="5">
    <location>
        <begin position="405"/>
        <end position="538"/>
    </location>
</feature>
<dbReference type="SUPFAM" id="SSF55073">
    <property type="entry name" value="Nucleotide cyclase"/>
    <property type="match status" value="1"/>
</dbReference>
<dbReference type="PANTHER" id="PTHR44757:SF2">
    <property type="entry name" value="BIOFILM ARCHITECTURE MAINTENANCE PROTEIN MBAA"/>
    <property type="match status" value="1"/>
</dbReference>
<keyword evidence="2" id="KW-0175">Coiled coil</keyword>
<dbReference type="InterPro" id="IPR043128">
    <property type="entry name" value="Rev_trsase/Diguanyl_cyclase"/>
</dbReference>
<evidence type="ECO:0000313" key="7">
    <source>
        <dbReference type="Proteomes" id="UP000184268"/>
    </source>
</evidence>
<dbReference type="InterPro" id="IPR035919">
    <property type="entry name" value="EAL_sf"/>
</dbReference>
<dbReference type="InterPro" id="IPR052155">
    <property type="entry name" value="Biofilm_reg_signaling"/>
</dbReference>
<evidence type="ECO:0000259" key="5">
    <source>
        <dbReference type="PROSITE" id="PS50887"/>
    </source>
</evidence>
<dbReference type="NCBIfam" id="TIGR00254">
    <property type="entry name" value="GGDEF"/>
    <property type="match status" value="1"/>
</dbReference>
<dbReference type="STRING" id="299255.SAMN02745129_3011"/>
<keyword evidence="7" id="KW-1185">Reference proteome</keyword>
<feature type="coiled-coil region" evidence="2">
    <location>
        <begin position="343"/>
        <end position="377"/>
    </location>
</feature>
<dbReference type="InterPro" id="IPR001633">
    <property type="entry name" value="EAL_dom"/>
</dbReference>
<evidence type="ECO:0000256" key="2">
    <source>
        <dbReference type="SAM" id="Coils"/>
    </source>
</evidence>
<feature type="transmembrane region" description="Helical" evidence="3">
    <location>
        <begin position="12"/>
        <end position="36"/>
    </location>
</feature>
<dbReference type="SMART" id="SM00267">
    <property type="entry name" value="GGDEF"/>
    <property type="match status" value="1"/>
</dbReference>
<dbReference type="Pfam" id="PF00990">
    <property type="entry name" value="GGDEF"/>
    <property type="match status" value="1"/>
</dbReference>